<evidence type="ECO:0008006" key="7">
    <source>
        <dbReference type="Google" id="ProtNLM"/>
    </source>
</evidence>
<dbReference type="OrthoDB" id="9792195at2"/>
<dbReference type="Pfam" id="PF20257">
    <property type="entry name" value="SAM_HAT_C"/>
    <property type="match status" value="1"/>
</dbReference>
<dbReference type="InterPro" id="IPR046470">
    <property type="entry name" value="SAM_HAT_C"/>
</dbReference>
<dbReference type="SUPFAM" id="SSF101852">
    <property type="entry name" value="Bacterial fluorinating enzyme, C-terminal domain"/>
    <property type="match status" value="1"/>
</dbReference>
<reference evidence="5 6" key="1">
    <citation type="journal article" date="2018" name="ACS Chem. Biol.">
        <title>Ketoreductase domain dysfunction expands chemodiversity: malyngamide biosynthesis in the cyanobacterium Okeania hirsuta.</title>
        <authorList>
            <person name="Moss N.A."/>
            <person name="Leao T."/>
            <person name="Rankin M."/>
            <person name="McCullough T.M."/>
            <person name="Qu P."/>
            <person name="Korobeynikov A."/>
            <person name="Smith J.L."/>
            <person name="Gerwick L."/>
            <person name="Gerwick W.H."/>
        </authorList>
    </citation>
    <scope>NUCLEOTIDE SEQUENCE [LARGE SCALE GENOMIC DNA]</scope>
    <source>
        <strain evidence="5 6">PAB10Feb10-1</strain>
    </source>
</reference>
<dbReference type="SUPFAM" id="SSF102522">
    <property type="entry name" value="Bacterial fluorinating enzyme, N-terminal domain"/>
    <property type="match status" value="1"/>
</dbReference>
<evidence type="ECO:0000313" key="5">
    <source>
        <dbReference type="EMBL" id="RQH38966.1"/>
    </source>
</evidence>
<accession>A0A3N6N662</accession>
<dbReference type="PANTHER" id="PTHR35092">
    <property type="entry name" value="CHLORINASE MJ1651"/>
    <property type="match status" value="1"/>
</dbReference>
<dbReference type="InterPro" id="IPR023228">
    <property type="entry name" value="SAM_OH_AdoTrfase_N_sf"/>
</dbReference>
<dbReference type="EMBL" id="RCBY01000099">
    <property type="protein sequence ID" value="RQH38966.1"/>
    <property type="molecule type" value="Genomic_DNA"/>
</dbReference>
<dbReference type="InterPro" id="IPR002747">
    <property type="entry name" value="SAM_OH_AdoTrfase"/>
</dbReference>
<comment type="caution">
    <text evidence="5">The sequence shown here is derived from an EMBL/GenBank/DDBJ whole genome shotgun (WGS) entry which is preliminary data.</text>
</comment>
<keyword evidence="1" id="KW-0949">S-adenosyl-L-methionine</keyword>
<sequence>MSDRKIVTLLTDFGLKDVYVGVMKGVIYQINPTVTLIDLTHEIPAQNLFAARFCLKNAYPYFPTGTVHIAVVDPGVGSARRAIAIQLSTGFFVGPDNGIFSGVLENLETQEIKVVELTNSDYWRTNSPSTTFHGRDIFAPVGAHIARGVSLENLGEKINPESLVKLPLNKITLTDSGIEGSVQYIDYFGNIITNIPSSYIQGKTWLVVIQKNDNLSSYKTIVSGNTYSDCQPGEVIAIVGSHDFVEIAANASSAQSQLNLKYGDKVQITQL</sequence>
<evidence type="ECO:0000256" key="2">
    <source>
        <dbReference type="ARBA" id="ARBA00024035"/>
    </source>
</evidence>
<dbReference type="Proteomes" id="UP000269154">
    <property type="component" value="Unassembled WGS sequence"/>
</dbReference>
<proteinExistence type="inferred from homology"/>
<evidence type="ECO:0000256" key="1">
    <source>
        <dbReference type="ARBA" id="ARBA00022691"/>
    </source>
</evidence>
<dbReference type="PIRSF" id="PIRSF006779">
    <property type="entry name" value="UCP006779"/>
    <property type="match status" value="1"/>
</dbReference>
<dbReference type="RefSeq" id="WP_124147682.1">
    <property type="nucleotide sequence ID" value="NZ_CAWOKI010000302.1"/>
</dbReference>
<organism evidence="5 6">
    <name type="scientific">Okeania hirsuta</name>
    <dbReference type="NCBI Taxonomy" id="1458930"/>
    <lineage>
        <taxon>Bacteria</taxon>
        <taxon>Bacillati</taxon>
        <taxon>Cyanobacteriota</taxon>
        <taxon>Cyanophyceae</taxon>
        <taxon>Oscillatoriophycideae</taxon>
        <taxon>Oscillatoriales</taxon>
        <taxon>Microcoleaceae</taxon>
        <taxon>Okeania</taxon>
    </lineage>
</organism>
<evidence type="ECO:0000259" key="3">
    <source>
        <dbReference type="Pfam" id="PF01887"/>
    </source>
</evidence>
<dbReference type="Gene3D" id="3.40.50.10790">
    <property type="entry name" value="S-adenosyl-l-methionine hydroxide adenosyltransferase, N-terminal"/>
    <property type="match status" value="1"/>
</dbReference>
<protein>
    <recommendedName>
        <fullName evidence="7">SAM-dependent chlorinase/fluorinase</fullName>
    </recommendedName>
</protein>
<dbReference type="InterPro" id="IPR046469">
    <property type="entry name" value="SAM_HAT_N"/>
</dbReference>
<keyword evidence="6" id="KW-1185">Reference proteome</keyword>
<comment type="similarity">
    <text evidence="2">Belongs to the SAM hydrolase / SAM-dependent halogenase family.</text>
</comment>
<feature type="domain" description="S-adenosyl-l-methionine hydroxide adenosyltransferase C-terminal" evidence="4">
    <location>
        <begin position="180"/>
        <end position="267"/>
    </location>
</feature>
<gene>
    <name evidence="5" type="ORF">D5R40_17475</name>
</gene>
<evidence type="ECO:0000313" key="6">
    <source>
        <dbReference type="Proteomes" id="UP000269154"/>
    </source>
</evidence>
<dbReference type="PANTHER" id="PTHR35092:SF1">
    <property type="entry name" value="CHLORINASE MJ1651"/>
    <property type="match status" value="1"/>
</dbReference>
<dbReference type="Pfam" id="PF01887">
    <property type="entry name" value="SAM_HAT_N"/>
    <property type="match status" value="1"/>
</dbReference>
<dbReference type="AlphaFoldDB" id="A0A3N6N662"/>
<evidence type="ECO:0000259" key="4">
    <source>
        <dbReference type="Pfam" id="PF20257"/>
    </source>
</evidence>
<dbReference type="Gene3D" id="2.40.30.90">
    <property type="entry name" value="Bacterial fluorinating enzyme like"/>
    <property type="match status" value="1"/>
</dbReference>
<name>A0A3N6N662_9CYAN</name>
<dbReference type="InterPro" id="IPR023227">
    <property type="entry name" value="SAM_OH_AdoTrfase_C_sf"/>
</dbReference>
<feature type="domain" description="S-adenosyl-l-methionine hydroxide adenosyltransferase N-terminal" evidence="3">
    <location>
        <begin position="7"/>
        <end position="155"/>
    </location>
</feature>